<name>A0AAN6RW58_9PEZI</name>
<feature type="region of interest" description="Disordered" evidence="12">
    <location>
        <begin position="286"/>
        <end position="305"/>
    </location>
</feature>
<evidence type="ECO:0000256" key="9">
    <source>
        <dbReference type="ARBA" id="ARBA00023295"/>
    </source>
</evidence>
<keyword evidence="15" id="KW-1185">Reference proteome</keyword>
<evidence type="ECO:0000313" key="15">
    <source>
        <dbReference type="Proteomes" id="UP001303889"/>
    </source>
</evidence>
<evidence type="ECO:0000256" key="12">
    <source>
        <dbReference type="SAM" id="MobiDB-lite"/>
    </source>
</evidence>
<keyword evidence="6 14" id="KW-0378">Hydrolase</keyword>
<evidence type="ECO:0000256" key="8">
    <source>
        <dbReference type="ARBA" id="ARBA00023277"/>
    </source>
</evidence>
<evidence type="ECO:0000256" key="1">
    <source>
        <dbReference type="ARBA" id="ARBA00000382"/>
    </source>
</evidence>
<dbReference type="InterPro" id="IPR040451">
    <property type="entry name" value="GH81_N"/>
</dbReference>
<keyword evidence="11" id="KW-0624">Polysaccharide degradation</keyword>
<dbReference type="PROSITE" id="PS00636">
    <property type="entry name" value="DNAJ_1"/>
    <property type="match status" value="1"/>
</dbReference>
<dbReference type="Gene3D" id="1.20.5.420">
    <property type="entry name" value="Immunoglobulin FC, subunit C"/>
    <property type="match status" value="1"/>
</dbReference>
<feature type="compositionally biased region" description="Low complexity" evidence="12">
    <location>
        <begin position="623"/>
        <end position="637"/>
    </location>
</feature>
<dbReference type="SUPFAM" id="SSF50249">
    <property type="entry name" value="Nucleic acid-binding proteins"/>
    <property type="match status" value="1"/>
</dbReference>
<evidence type="ECO:0000256" key="11">
    <source>
        <dbReference type="ARBA" id="ARBA00023326"/>
    </source>
</evidence>
<dbReference type="Gene3D" id="1.10.287.110">
    <property type="entry name" value="DnaJ domain"/>
    <property type="match status" value="1"/>
</dbReference>
<dbReference type="PROSITE" id="PS52008">
    <property type="entry name" value="GH81"/>
    <property type="match status" value="1"/>
</dbReference>
<evidence type="ECO:0000256" key="2">
    <source>
        <dbReference type="ARBA" id="ARBA00004574"/>
    </source>
</evidence>
<proteinExistence type="inferred from homology"/>
<keyword evidence="8" id="KW-0119">Carbohydrate metabolism</keyword>
<comment type="similarity">
    <text evidence="3">Belongs to the glycosyl hydrolase 81 family.</text>
</comment>
<evidence type="ECO:0000256" key="6">
    <source>
        <dbReference type="ARBA" id="ARBA00022801"/>
    </source>
</evidence>
<dbReference type="Pfam" id="PF03639">
    <property type="entry name" value="Glyco_hydro_81"/>
    <property type="match status" value="1"/>
</dbReference>
<dbReference type="Gene3D" id="1.10.287.1170">
    <property type="entry name" value="glycoside hydrolase family 81 endo-[beta] glucanase"/>
    <property type="match status" value="1"/>
</dbReference>
<reference evidence="14" key="1">
    <citation type="journal article" date="2023" name="Mol. Phylogenet. Evol.">
        <title>Genome-scale phylogeny and comparative genomics of the fungal order Sordariales.</title>
        <authorList>
            <person name="Hensen N."/>
            <person name="Bonometti L."/>
            <person name="Westerberg I."/>
            <person name="Brannstrom I.O."/>
            <person name="Guillou S."/>
            <person name="Cros-Aarteil S."/>
            <person name="Calhoun S."/>
            <person name="Haridas S."/>
            <person name="Kuo A."/>
            <person name="Mondo S."/>
            <person name="Pangilinan J."/>
            <person name="Riley R."/>
            <person name="LaButti K."/>
            <person name="Andreopoulos B."/>
            <person name="Lipzen A."/>
            <person name="Chen C."/>
            <person name="Yan M."/>
            <person name="Daum C."/>
            <person name="Ng V."/>
            <person name="Clum A."/>
            <person name="Steindorff A."/>
            <person name="Ohm R.A."/>
            <person name="Martin F."/>
            <person name="Silar P."/>
            <person name="Natvig D.O."/>
            <person name="Lalanne C."/>
            <person name="Gautier V."/>
            <person name="Ament-Velasquez S.L."/>
            <person name="Kruys A."/>
            <person name="Hutchinson M.I."/>
            <person name="Powell A.J."/>
            <person name="Barry K."/>
            <person name="Miller A.N."/>
            <person name="Grigoriev I.V."/>
            <person name="Debuchy R."/>
            <person name="Gladieux P."/>
            <person name="Hiltunen Thoren M."/>
            <person name="Johannesson H."/>
        </authorList>
    </citation>
    <scope>NUCLEOTIDE SEQUENCE</scope>
    <source>
        <strain evidence="14">CBS 103.79</strain>
    </source>
</reference>
<feature type="region of interest" description="Disordered" evidence="12">
    <location>
        <begin position="485"/>
        <end position="569"/>
    </location>
</feature>
<dbReference type="PANTHER" id="PTHR31983">
    <property type="entry name" value="ENDO-1,3(4)-BETA-GLUCANASE 1"/>
    <property type="match status" value="1"/>
</dbReference>
<dbReference type="InterPro" id="IPR001623">
    <property type="entry name" value="DnaJ_domain"/>
</dbReference>
<evidence type="ECO:0000256" key="7">
    <source>
        <dbReference type="ARBA" id="ARBA00022895"/>
    </source>
</evidence>
<dbReference type="PRINTS" id="PR00625">
    <property type="entry name" value="JDOMAIN"/>
</dbReference>
<feature type="region of interest" description="Disordered" evidence="12">
    <location>
        <begin position="616"/>
        <end position="652"/>
    </location>
</feature>
<dbReference type="GO" id="GO:0009986">
    <property type="term" value="C:cell surface"/>
    <property type="evidence" value="ECO:0007669"/>
    <property type="project" value="TreeGrafter"/>
</dbReference>
<comment type="catalytic activity">
    <reaction evidence="1">
        <text>Hydrolysis of (1-&gt;3)-beta-D-glucosidic linkages in (1-&gt;3)-beta-D-glucans.</text>
        <dbReference type="EC" id="3.2.1.39"/>
    </reaction>
</comment>
<keyword evidence="5" id="KW-0158">Chromosome</keyword>
<feature type="domain" description="J" evidence="13">
    <location>
        <begin position="16"/>
        <end position="83"/>
    </location>
</feature>
<dbReference type="SMART" id="SM00271">
    <property type="entry name" value="DnaJ"/>
    <property type="match status" value="1"/>
</dbReference>
<keyword evidence="7" id="KW-0779">Telomere</keyword>
<dbReference type="Pfam" id="PF23302">
    <property type="entry name" value="HTH_DNAJC9"/>
    <property type="match status" value="1"/>
</dbReference>
<dbReference type="GO" id="GO:0000781">
    <property type="term" value="C:chromosome, telomeric region"/>
    <property type="evidence" value="ECO:0007669"/>
    <property type="project" value="UniProtKB-SubCell"/>
</dbReference>
<dbReference type="InterPro" id="IPR040720">
    <property type="entry name" value="GH81_C"/>
</dbReference>
<dbReference type="EC" id="3.2.1.39" evidence="4"/>
<evidence type="ECO:0000256" key="3">
    <source>
        <dbReference type="ARBA" id="ARBA00010730"/>
    </source>
</evidence>
<dbReference type="PANTHER" id="PTHR31983:SF0">
    <property type="entry name" value="GLUCAN ENDO-1,3-BETA-D-GLUCOSIDASE 2"/>
    <property type="match status" value="1"/>
</dbReference>
<dbReference type="GO" id="GO:0000272">
    <property type="term" value="P:polysaccharide catabolic process"/>
    <property type="evidence" value="ECO:0007669"/>
    <property type="project" value="UniProtKB-KW"/>
</dbReference>
<dbReference type="EMBL" id="MU855367">
    <property type="protein sequence ID" value="KAK3905210.1"/>
    <property type="molecule type" value="Genomic_DNA"/>
</dbReference>
<dbReference type="InterPro" id="IPR005200">
    <property type="entry name" value="Endo-beta-glucanase"/>
</dbReference>
<protein>
    <recommendedName>
        <fullName evidence="4">glucan endo-1,3-beta-D-glucosidase</fullName>
        <ecNumber evidence="4">3.2.1.39</ecNumber>
    </recommendedName>
</protein>
<accession>A0AAN6RW58</accession>
<feature type="region of interest" description="Disordered" evidence="12">
    <location>
        <begin position="1"/>
        <end position="23"/>
    </location>
</feature>
<evidence type="ECO:0000313" key="14">
    <source>
        <dbReference type="EMBL" id="KAK3905210.1"/>
    </source>
</evidence>
<dbReference type="Gene3D" id="2.70.98.30">
    <property type="entry name" value="Golgi alpha-mannosidase II, domain 4"/>
    <property type="match status" value="1"/>
</dbReference>
<dbReference type="InterPro" id="IPR018856">
    <property type="entry name" value="Stn1_N"/>
</dbReference>
<feature type="compositionally biased region" description="Basic and acidic residues" evidence="12">
    <location>
        <begin position="508"/>
        <end position="540"/>
    </location>
</feature>
<evidence type="ECO:0000256" key="5">
    <source>
        <dbReference type="ARBA" id="ARBA00022454"/>
    </source>
</evidence>
<comment type="caution">
    <text evidence="14">The sequence shown here is derived from an EMBL/GenBank/DDBJ whole genome shotgun (WGS) entry which is preliminary data.</text>
</comment>
<gene>
    <name evidence="14" type="ORF">C8A05DRAFT_12963</name>
</gene>
<dbReference type="Gene3D" id="2.40.50.140">
    <property type="entry name" value="Nucleic acid-binding proteins"/>
    <property type="match status" value="1"/>
</dbReference>
<dbReference type="PROSITE" id="PS50076">
    <property type="entry name" value="DNAJ_2"/>
    <property type="match status" value="1"/>
</dbReference>
<dbReference type="InterPro" id="IPR012340">
    <property type="entry name" value="NA-bd_OB-fold"/>
</dbReference>
<comment type="subcellular location">
    <subcellularLocation>
        <location evidence="2">Chromosome</location>
        <location evidence="2">Telomere</location>
    </subcellularLocation>
</comment>
<dbReference type="InterPro" id="IPR056453">
    <property type="entry name" value="HTH_DNAJC9"/>
</dbReference>
<evidence type="ECO:0000256" key="4">
    <source>
        <dbReference type="ARBA" id="ARBA00012780"/>
    </source>
</evidence>
<organism evidence="14 15">
    <name type="scientific">Staphylotrichum tortipilum</name>
    <dbReference type="NCBI Taxonomy" id="2831512"/>
    <lineage>
        <taxon>Eukaryota</taxon>
        <taxon>Fungi</taxon>
        <taxon>Dikarya</taxon>
        <taxon>Ascomycota</taxon>
        <taxon>Pezizomycotina</taxon>
        <taxon>Sordariomycetes</taxon>
        <taxon>Sordariomycetidae</taxon>
        <taxon>Sordariales</taxon>
        <taxon>Chaetomiaceae</taxon>
        <taxon>Staphylotrichum</taxon>
    </lineage>
</organism>
<dbReference type="GO" id="GO:0042973">
    <property type="term" value="F:glucan endo-1,3-beta-D-glucosidase activity"/>
    <property type="evidence" value="ECO:0007669"/>
    <property type="project" value="UniProtKB-EC"/>
</dbReference>
<evidence type="ECO:0000256" key="10">
    <source>
        <dbReference type="ARBA" id="ARBA00023316"/>
    </source>
</evidence>
<sequence length="1544" mass="169279">MSDHEDLSDGELPTIDPYEVLGLERTASPDEIKSAYRKTALKTHPDKAPDDKKDEAKEKFQQVAFAYAVLSDPVRRKRYDETGSTSEAVVDSEGFSWTDFYSEQYRDAVSEEAIKKFAAEYKGSDEERGDVLAAYVEAEGDMDGVYESVMLSDVLEDDARFRAIIDAAVNAKEVPRFDAYVKETKRTRQARAKAARKEAQEADELAKELGVYDKLRGGAKKKSQKDSEAGLAALIQRNQASRMSALDKLAEKYGALPKAGKGKKRGAKELEEPDISEEQFQAIQAEMDKKKRKRKSSDSKDAMTDATAKPELYPQYCFRLSPTINRWCHFRISDILALRNHRGFEGQDVYFHRNHPIKWVRICGIVVAVNEWASRHIYTIDDGSGATLECVVRLAPGATTTTTTFTLANAPALPPSLDAPVDVGHLLDIKGSLGTFRGNFQVRAEKVAHLGSSEPEVVFWEKAAQLRGEVLARPWVLDRREVRRCRREEEQGAKRGQGGQHRRHRHERSGSGEGERGGKRRTGLEKLGVRETARAMKTDLAEAGLGRTESRKTGLERTGPGKTTPSHGLECLECPSKSHTRHPVVQDTTPPTDRPLAHHLATYLSLPPMYLAVPTTNPKTLDQQAPQASSSSPLPWAKRAWDDPPSSKALTSPAKVITSITPSGTAQILVDKKKPAGGFVHSVLDTVGHATAVPILTKPIPTPTSLLSIPSVVASLKIVPSILAKMLSRDIFADPISTDAPPASIGRKQDHPVRRLGITDRGPFETNKFYGNFHLGNQTSPTFLHPFSVAWARGQGASGSWGLAISHIDGKQRVYGQASPGTGAAAYFINPIGIQSVCLSATELGPDTALTTDSLTDLSIQVSLRPNPQAAAVVRFPLVQGAAFITAIYDGASPLLQTGVFFRSVTRATADPKPGVTKYKLHLEDGATWFVYAHHIQGSPLDLEVLNNGLARAKAPFYGTIQVTKGPDGGGEAVYDLACGAYATGVQLSGTVNGACGEYTFRFIKSGLLASPLAMFALPHHQASFDGATSAGVTGVALQTTTKGTAVAVLGDAWTMVEEVLPVDLGFLPWTPEAGTVADISDGVRARIREVALREVSQKILEQTDENSMYFSGKALAKFAGLMLAIQEMLGDRALAQAGLAQLKVAFSRYSQNAQKYALVYESGWGGVVSSATYVTGDTGVDFGNTMYNDHHFHWGYFIYTAAVIGHLDPAWIPANRAYVDMLVRDIANPSTRDPYFPVWRSFDWFHGHSWAHGLFDTLDGKDQESSSEDTMHVYALKLWGAVTFDRNLEARANLMLSLQARSLQAYYLYTADNTVQPPEFIGNKVAGILFENKIDHTTYFGTNIEYIQGIHMLPLLPHTPLARTPQFVREEWETYFAGGRADAVQGGWRGILYANYATIDPRGSYAFFSQGGFDPSWLDGGASLTWYLCYSAGKLVFSVVALPRERDVLTMGCCSFGRVVRLVLSVLQVLGKTRFGRVAFDFLRAAERACERTRSVGKFACYLSSIFLLVYDFEHPYRFSESVLIPCGLWATGSPQRRLLPAT</sequence>
<dbReference type="InterPro" id="IPR036869">
    <property type="entry name" value="J_dom_sf"/>
</dbReference>
<dbReference type="SUPFAM" id="SSF46565">
    <property type="entry name" value="Chaperone J-domain"/>
    <property type="match status" value="1"/>
</dbReference>
<dbReference type="Pfam" id="PF10451">
    <property type="entry name" value="Stn1"/>
    <property type="match status" value="1"/>
</dbReference>
<keyword evidence="10" id="KW-0961">Cell wall biogenesis/degradation</keyword>
<dbReference type="GO" id="GO:0071555">
    <property type="term" value="P:cell wall organization"/>
    <property type="evidence" value="ECO:0007669"/>
    <property type="project" value="UniProtKB-KW"/>
</dbReference>
<keyword evidence="9" id="KW-0326">Glycosidase</keyword>
<dbReference type="Pfam" id="PF17652">
    <property type="entry name" value="Glyco_hydro81C"/>
    <property type="match status" value="1"/>
</dbReference>
<feature type="region of interest" description="Disordered" evidence="12">
    <location>
        <begin position="258"/>
        <end position="280"/>
    </location>
</feature>
<dbReference type="Proteomes" id="UP001303889">
    <property type="component" value="Unassembled WGS sequence"/>
</dbReference>
<dbReference type="CDD" id="cd06257">
    <property type="entry name" value="DnaJ"/>
    <property type="match status" value="1"/>
</dbReference>
<reference evidence="14" key="2">
    <citation type="submission" date="2023-05" db="EMBL/GenBank/DDBJ databases">
        <authorList>
            <consortium name="Lawrence Berkeley National Laboratory"/>
            <person name="Steindorff A."/>
            <person name="Hensen N."/>
            <person name="Bonometti L."/>
            <person name="Westerberg I."/>
            <person name="Brannstrom I.O."/>
            <person name="Guillou S."/>
            <person name="Cros-Aarteil S."/>
            <person name="Calhoun S."/>
            <person name="Haridas S."/>
            <person name="Kuo A."/>
            <person name="Mondo S."/>
            <person name="Pangilinan J."/>
            <person name="Riley R."/>
            <person name="Labutti K."/>
            <person name="Andreopoulos B."/>
            <person name="Lipzen A."/>
            <person name="Chen C."/>
            <person name="Yanf M."/>
            <person name="Daum C."/>
            <person name="Ng V."/>
            <person name="Clum A."/>
            <person name="Ohm R."/>
            <person name="Martin F."/>
            <person name="Silar P."/>
            <person name="Natvig D."/>
            <person name="Lalanne C."/>
            <person name="Gautier V."/>
            <person name="Ament-Velasquez S.L."/>
            <person name="Kruys A."/>
            <person name="Hutchinson M.I."/>
            <person name="Powell A.J."/>
            <person name="Barry K."/>
            <person name="Miller A.N."/>
            <person name="Grigoriev I.V."/>
            <person name="Debuchy R."/>
            <person name="Gladieux P."/>
            <person name="Thoren M.H."/>
            <person name="Johannesson H."/>
        </authorList>
    </citation>
    <scope>NUCLEOTIDE SEQUENCE</scope>
    <source>
        <strain evidence="14">CBS 103.79</strain>
    </source>
</reference>
<dbReference type="InterPro" id="IPR018253">
    <property type="entry name" value="DnaJ_domain_CS"/>
</dbReference>
<dbReference type="FunFam" id="1.10.287.110:FF:000110">
    <property type="entry name" value="DnaJ domain protein (AFU_orthologue AFUA_2G13210)"/>
    <property type="match status" value="1"/>
</dbReference>
<dbReference type="Pfam" id="PF00226">
    <property type="entry name" value="DnaJ"/>
    <property type="match status" value="1"/>
</dbReference>
<evidence type="ECO:0000259" key="13">
    <source>
        <dbReference type="PROSITE" id="PS50076"/>
    </source>
</evidence>
<dbReference type="GO" id="GO:0052861">
    <property type="term" value="F:endo-1,3(4)-beta-glucanase activity"/>
    <property type="evidence" value="ECO:0007669"/>
    <property type="project" value="InterPro"/>
</dbReference>